<dbReference type="EMBL" id="JAWQEG010002108">
    <property type="protein sequence ID" value="KAK3874338.1"/>
    <property type="molecule type" value="Genomic_DNA"/>
</dbReference>
<dbReference type="PANTHER" id="PTHR44321:SF1">
    <property type="entry name" value="TRANSDUCIN BETA-LIKE PROTEIN 2"/>
    <property type="match status" value="1"/>
</dbReference>
<evidence type="ECO:0000256" key="5">
    <source>
        <dbReference type="SAM" id="Coils"/>
    </source>
</evidence>
<keyword evidence="8" id="KW-1185">Reference proteome</keyword>
<feature type="domain" description="Translation initiation factor beta propellor-like" evidence="6">
    <location>
        <begin position="27"/>
        <end position="157"/>
    </location>
</feature>
<keyword evidence="3" id="KW-0648">Protein biosynthesis</keyword>
<feature type="repeat" description="WD" evidence="4">
    <location>
        <begin position="177"/>
        <end position="209"/>
    </location>
</feature>
<gene>
    <name evidence="7" type="ORF">Pcinc_020725</name>
</gene>
<dbReference type="InterPro" id="IPR013979">
    <property type="entry name" value="TIF_beta_prop-like"/>
</dbReference>
<dbReference type="PANTHER" id="PTHR44321">
    <property type="entry name" value="TRANSDUCIN BETA-LIKE PROTEIN 2"/>
    <property type="match status" value="1"/>
</dbReference>
<evidence type="ECO:0000256" key="3">
    <source>
        <dbReference type="ARBA" id="ARBA00022917"/>
    </source>
</evidence>
<accession>A0AAE1FLW6</accession>
<dbReference type="AlphaFoldDB" id="A0AAE1FLW6"/>
<dbReference type="GO" id="GO:0003743">
    <property type="term" value="F:translation initiation factor activity"/>
    <property type="evidence" value="ECO:0007669"/>
    <property type="project" value="UniProtKB-KW"/>
</dbReference>
<dbReference type="Pfam" id="PF08662">
    <property type="entry name" value="eIF2A"/>
    <property type="match status" value="1"/>
</dbReference>
<dbReference type="InterPro" id="IPR042410">
    <property type="entry name" value="WBSCR13"/>
</dbReference>
<protein>
    <recommendedName>
        <fullName evidence="6">Translation initiation factor beta propellor-like domain-containing protein</fullName>
    </recommendedName>
</protein>
<comment type="caution">
    <text evidence="7">The sequence shown here is derived from an EMBL/GenBank/DDBJ whole genome shotgun (WGS) entry which is preliminary data.</text>
</comment>
<reference evidence="7" key="1">
    <citation type="submission" date="2023-10" db="EMBL/GenBank/DDBJ databases">
        <title>Genome assemblies of two species of porcelain crab, Petrolisthes cinctipes and Petrolisthes manimaculis (Anomura: Porcellanidae).</title>
        <authorList>
            <person name="Angst P."/>
        </authorList>
    </citation>
    <scope>NUCLEOTIDE SEQUENCE</scope>
    <source>
        <strain evidence="7">PB745_01</strain>
        <tissue evidence="7">Gill</tissue>
    </source>
</reference>
<dbReference type="SMART" id="SM00320">
    <property type="entry name" value="WD40"/>
    <property type="match status" value="4"/>
</dbReference>
<keyword evidence="1" id="KW-0396">Initiation factor</keyword>
<dbReference type="PROSITE" id="PS50082">
    <property type="entry name" value="WD_REPEATS_2"/>
    <property type="match status" value="1"/>
</dbReference>
<organism evidence="7 8">
    <name type="scientific">Petrolisthes cinctipes</name>
    <name type="common">Flat porcelain crab</name>
    <dbReference type="NCBI Taxonomy" id="88211"/>
    <lineage>
        <taxon>Eukaryota</taxon>
        <taxon>Metazoa</taxon>
        <taxon>Ecdysozoa</taxon>
        <taxon>Arthropoda</taxon>
        <taxon>Crustacea</taxon>
        <taxon>Multicrustacea</taxon>
        <taxon>Malacostraca</taxon>
        <taxon>Eumalacostraca</taxon>
        <taxon>Eucarida</taxon>
        <taxon>Decapoda</taxon>
        <taxon>Pleocyemata</taxon>
        <taxon>Anomura</taxon>
        <taxon>Galatheoidea</taxon>
        <taxon>Porcellanidae</taxon>
        <taxon>Petrolisthes</taxon>
    </lineage>
</organism>
<evidence type="ECO:0000256" key="4">
    <source>
        <dbReference type="PROSITE-ProRule" id="PRU00221"/>
    </source>
</evidence>
<proteinExistence type="predicted"/>
<evidence type="ECO:0000256" key="2">
    <source>
        <dbReference type="ARBA" id="ARBA00022574"/>
    </source>
</evidence>
<keyword evidence="5" id="KW-0175">Coiled coil</keyword>
<dbReference type="GO" id="GO:0005783">
    <property type="term" value="C:endoplasmic reticulum"/>
    <property type="evidence" value="ECO:0007669"/>
    <property type="project" value="TreeGrafter"/>
</dbReference>
<dbReference type="SUPFAM" id="SSF101908">
    <property type="entry name" value="Putative isomerase YbhE"/>
    <property type="match status" value="1"/>
</dbReference>
<name>A0AAE1FLW6_PETCI</name>
<evidence type="ECO:0000256" key="1">
    <source>
        <dbReference type="ARBA" id="ARBA00022540"/>
    </source>
</evidence>
<dbReference type="InterPro" id="IPR001680">
    <property type="entry name" value="WD40_rpt"/>
</dbReference>
<evidence type="ECO:0000313" key="7">
    <source>
        <dbReference type="EMBL" id="KAK3874338.1"/>
    </source>
</evidence>
<sequence>MLPFYLMYLLFDRTLMIWNYNDFIKRDHKHTRVNIEFDHITKVCWSPDDKALVVHKCMENNIEIYKLTKKPDGTYAGATPAHTFPQHNPESDLVALDMALNGKYIMTCNNKNQLVIWNLHGEILECVDTRHGDTYSARLSPCGRYVATTGFTPDVKVWEVKFSKAGTFEGLKRAYDLSGHKAGIYSCDINSDSTRMVSVSKDGTWRLYDTNIEYEKGQLVYLLHSGSYVMKGKAPAIIRLSPNARTIVVSSGPSLTFYSASTGEMFSTILDIYIGPIMDMFFDPASKLLLTLGDRHVRVFHNMAGYTSTIQDLQQSLKKSTSAGMKERIIDQIKEAKRDLENIKNTIAQQQKKK</sequence>
<dbReference type="InterPro" id="IPR015943">
    <property type="entry name" value="WD40/YVTN_repeat-like_dom_sf"/>
</dbReference>
<dbReference type="GO" id="GO:0030968">
    <property type="term" value="P:endoplasmic reticulum unfolded protein response"/>
    <property type="evidence" value="ECO:0007669"/>
    <property type="project" value="TreeGrafter"/>
</dbReference>
<keyword evidence="2 4" id="KW-0853">WD repeat</keyword>
<feature type="coiled-coil region" evidence="5">
    <location>
        <begin position="326"/>
        <end position="353"/>
    </location>
</feature>
<dbReference type="Proteomes" id="UP001286313">
    <property type="component" value="Unassembled WGS sequence"/>
</dbReference>
<dbReference type="Pfam" id="PF00400">
    <property type="entry name" value="WD40"/>
    <property type="match status" value="1"/>
</dbReference>
<evidence type="ECO:0000313" key="8">
    <source>
        <dbReference type="Proteomes" id="UP001286313"/>
    </source>
</evidence>
<dbReference type="Gene3D" id="2.130.10.10">
    <property type="entry name" value="YVTN repeat-like/Quinoprotein amine dehydrogenase"/>
    <property type="match status" value="2"/>
</dbReference>
<evidence type="ECO:0000259" key="6">
    <source>
        <dbReference type="Pfam" id="PF08662"/>
    </source>
</evidence>